<evidence type="ECO:0000313" key="2">
    <source>
        <dbReference type="Proteomes" id="UP001234202"/>
    </source>
</evidence>
<keyword evidence="2" id="KW-1185">Reference proteome</keyword>
<reference evidence="1" key="1">
    <citation type="submission" date="2023-04" db="EMBL/GenBank/DDBJ databases">
        <title>Draft Genome sequencing of Naganishia species isolated from polar environments using Oxford Nanopore Technology.</title>
        <authorList>
            <person name="Leo P."/>
            <person name="Venkateswaran K."/>
        </authorList>
    </citation>
    <scope>NUCLEOTIDE SEQUENCE</scope>
    <source>
        <strain evidence="1">DBVPG 5303</strain>
    </source>
</reference>
<proteinExistence type="predicted"/>
<name>A0ACC2XV95_9TREE</name>
<gene>
    <name evidence="1" type="ORF">QFC24_000228</name>
</gene>
<protein>
    <submittedName>
        <fullName evidence="1">Uncharacterized protein</fullName>
    </submittedName>
</protein>
<dbReference type="EMBL" id="JASBWV010000001">
    <property type="protein sequence ID" value="KAJ9127943.1"/>
    <property type="molecule type" value="Genomic_DNA"/>
</dbReference>
<comment type="caution">
    <text evidence="1">The sequence shown here is derived from an EMBL/GenBank/DDBJ whole genome shotgun (WGS) entry which is preliminary data.</text>
</comment>
<evidence type="ECO:0000313" key="1">
    <source>
        <dbReference type="EMBL" id="KAJ9127943.1"/>
    </source>
</evidence>
<organism evidence="1 2">
    <name type="scientific">Naganishia onofrii</name>
    <dbReference type="NCBI Taxonomy" id="1851511"/>
    <lineage>
        <taxon>Eukaryota</taxon>
        <taxon>Fungi</taxon>
        <taxon>Dikarya</taxon>
        <taxon>Basidiomycota</taxon>
        <taxon>Agaricomycotina</taxon>
        <taxon>Tremellomycetes</taxon>
        <taxon>Filobasidiales</taxon>
        <taxon>Filobasidiaceae</taxon>
        <taxon>Naganishia</taxon>
    </lineage>
</organism>
<dbReference type="Proteomes" id="UP001234202">
    <property type="component" value="Unassembled WGS sequence"/>
</dbReference>
<accession>A0ACC2XV95</accession>
<sequence length="143" mass="15957">MTILKGIVSKCGVMDKTVTVLVSRKVTHPILLKELTKHKKYLVHDEEASEYCLDMICPITVEAKLSDHVTIKLGRPVSKRKSFHLLSVDSRDNTLPADLSKSPEHVAHTSAASIPSGQAVQRALMEHRRQREQEALKKLGVQV</sequence>